<dbReference type="EMBL" id="JAIWYP010000010">
    <property type="protein sequence ID" value="KAH3748127.1"/>
    <property type="molecule type" value="Genomic_DNA"/>
</dbReference>
<gene>
    <name evidence="1" type="ORF">DPMN_182564</name>
</gene>
<organism evidence="1 2">
    <name type="scientific">Dreissena polymorpha</name>
    <name type="common">Zebra mussel</name>
    <name type="synonym">Mytilus polymorpha</name>
    <dbReference type="NCBI Taxonomy" id="45954"/>
    <lineage>
        <taxon>Eukaryota</taxon>
        <taxon>Metazoa</taxon>
        <taxon>Spiralia</taxon>
        <taxon>Lophotrochozoa</taxon>
        <taxon>Mollusca</taxon>
        <taxon>Bivalvia</taxon>
        <taxon>Autobranchia</taxon>
        <taxon>Heteroconchia</taxon>
        <taxon>Euheterodonta</taxon>
        <taxon>Imparidentia</taxon>
        <taxon>Neoheterodontei</taxon>
        <taxon>Myida</taxon>
        <taxon>Dreissenoidea</taxon>
        <taxon>Dreissenidae</taxon>
        <taxon>Dreissena</taxon>
    </lineage>
</organism>
<sequence>MPDCVIKIGRSGLFNFKTEIRINQRINKLLLSKGITDFRRSTWVGKVRQSSYILTKLSQGF</sequence>
<dbReference type="AlphaFoldDB" id="A0A9D4DEF4"/>
<evidence type="ECO:0000313" key="1">
    <source>
        <dbReference type="EMBL" id="KAH3748127.1"/>
    </source>
</evidence>
<evidence type="ECO:0000313" key="2">
    <source>
        <dbReference type="Proteomes" id="UP000828390"/>
    </source>
</evidence>
<comment type="caution">
    <text evidence="1">The sequence shown here is derived from an EMBL/GenBank/DDBJ whole genome shotgun (WGS) entry which is preliminary data.</text>
</comment>
<keyword evidence="2" id="KW-1185">Reference proteome</keyword>
<accession>A0A9D4DEF4</accession>
<reference evidence="1" key="1">
    <citation type="journal article" date="2019" name="bioRxiv">
        <title>The Genome of the Zebra Mussel, Dreissena polymorpha: A Resource for Invasive Species Research.</title>
        <authorList>
            <person name="McCartney M.A."/>
            <person name="Auch B."/>
            <person name="Kono T."/>
            <person name="Mallez S."/>
            <person name="Zhang Y."/>
            <person name="Obille A."/>
            <person name="Becker A."/>
            <person name="Abrahante J.E."/>
            <person name="Garbe J."/>
            <person name="Badalamenti J.P."/>
            <person name="Herman A."/>
            <person name="Mangelson H."/>
            <person name="Liachko I."/>
            <person name="Sullivan S."/>
            <person name="Sone E.D."/>
            <person name="Koren S."/>
            <person name="Silverstein K.A.T."/>
            <person name="Beckman K.B."/>
            <person name="Gohl D.M."/>
        </authorList>
    </citation>
    <scope>NUCLEOTIDE SEQUENCE</scope>
    <source>
        <strain evidence="1">Duluth1</strain>
        <tissue evidence="1">Whole animal</tissue>
    </source>
</reference>
<proteinExistence type="predicted"/>
<dbReference type="Proteomes" id="UP000828390">
    <property type="component" value="Unassembled WGS sequence"/>
</dbReference>
<protein>
    <submittedName>
        <fullName evidence="1">Uncharacterized protein</fullName>
    </submittedName>
</protein>
<name>A0A9D4DEF4_DREPO</name>
<reference evidence="1" key="2">
    <citation type="submission" date="2020-11" db="EMBL/GenBank/DDBJ databases">
        <authorList>
            <person name="McCartney M.A."/>
            <person name="Auch B."/>
            <person name="Kono T."/>
            <person name="Mallez S."/>
            <person name="Becker A."/>
            <person name="Gohl D.M."/>
            <person name="Silverstein K.A.T."/>
            <person name="Koren S."/>
            <person name="Bechman K.B."/>
            <person name="Herman A."/>
            <person name="Abrahante J.E."/>
            <person name="Garbe J."/>
        </authorList>
    </citation>
    <scope>NUCLEOTIDE SEQUENCE</scope>
    <source>
        <strain evidence="1">Duluth1</strain>
        <tissue evidence="1">Whole animal</tissue>
    </source>
</reference>